<dbReference type="PANTHER" id="PTHR42812:SF15">
    <property type="entry name" value="HYDROLASE, PUTATIVE (AFU_ORTHOLOGUE AFUA_2G00930)-RELATED"/>
    <property type="match status" value="1"/>
</dbReference>
<name>A0A919S7M7_9ACTN</name>
<evidence type="ECO:0000256" key="1">
    <source>
        <dbReference type="ARBA" id="ARBA00009865"/>
    </source>
</evidence>
<comment type="caution">
    <text evidence="5">The sequence shown here is derived from an EMBL/GenBank/DDBJ whole genome shotgun (WGS) entry which is preliminary data.</text>
</comment>
<dbReference type="Gene3D" id="2.115.10.20">
    <property type="entry name" value="Glycosyl hydrolase domain, family 43"/>
    <property type="match status" value="1"/>
</dbReference>
<evidence type="ECO:0000256" key="3">
    <source>
        <dbReference type="ARBA" id="ARBA00023295"/>
    </source>
</evidence>
<keyword evidence="3" id="KW-0326">Glycosidase</keyword>
<dbReference type="SUPFAM" id="SSF50370">
    <property type="entry name" value="Ricin B-like lectins"/>
    <property type="match status" value="1"/>
</dbReference>
<dbReference type="GO" id="GO:0005975">
    <property type="term" value="P:carbohydrate metabolic process"/>
    <property type="evidence" value="ECO:0007669"/>
    <property type="project" value="InterPro"/>
</dbReference>
<dbReference type="SUPFAM" id="SSF75005">
    <property type="entry name" value="Arabinanase/levansucrase/invertase"/>
    <property type="match status" value="1"/>
</dbReference>
<dbReference type="RefSeq" id="WP_212987930.1">
    <property type="nucleotide sequence ID" value="NZ_BAABEA010000009.1"/>
</dbReference>
<dbReference type="Proteomes" id="UP000681340">
    <property type="component" value="Unassembled WGS sequence"/>
</dbReference>
<evidence type="ECO:0000313" key="5">
    <source>
        <dbReference type="EMBL" id="GIM65645.1"/>
    </source>
</evidence>
<dbReference type="SUPFAM" id="SSF49899">
    <property type="entry name" value="Concanavalin A-like lectins/glucanases"/>
    <property type="match status" value="1"/>
</dbReference>
<dbReference type="EMBL" id="BOQL01000018">
    <property type="protein sequence ID" value="GIM65645.1"/>
    <property type="molecule type" value="Genomic_DNA"/>
</dbReference>
<dbReference type="InterPro" id="IPR035992">
    <property type="entry name" value="Ricin_B-like_lectins"/>
</dbReference>
<dbReference type="CDD" id="cd09001">
    <property type="entry name" value="GH43_FsAxh1-like"/>
    <property type="match status" value="1"/>
</dbReference>
<dbReference type="InterPro" id="IPR013320">
    <property type="entry name" value="ConA-like_dom_sf"/>
</dbReference>
<dbReference type="InterPro" id="IPR023296">
    <property type="entry name" value="Glyco_hydro_beta-prop_sf"/>
</dbReference>
<protein>
    <recommendedName>
        <fullName evidence="4">Ricin B lectin domain-containing protein</fullName>
    </recommendedName>
</protein>
<dbReference type="AlphaFoldDB" id="A0A919S7M7"/>
<dbReference type="InterPro" id="IPR000772">
    <property type="entry name" value="Ricin_B_lectin"/>
</dbReference>
<dbReference type="Pfam" id="PF04616">
    <property type="entry name" value="Glyco_hydro_43"/>
    <property type="match status" value="1"/>
</dbReference>
<dbReference type="SMART" id="SM00458">
    <property type="entry name" value="RICIN"/>
    <property type="match status" value="1"/>
</dbReference>
<reference evidence="5" key="1">
    <citation type="submission" date="2021-03" db="EMBL/GenBank/DDBJ databases">
        <title>Whole genome shotgun sequence of Actinoplanes auranticolor NBRC 12245.</title>
        <authorList>
            <person name="Komaki H."/>
            <person name="Tamura T."/>
        </authorList>
    </citation>
    <scope>NUCLEOTIDE SEQUENCE</scope>
    <source>
        <strain evidence="5">NBRC 12245</strain>
    </source>
</reference>
<dbReference type="CDD" id="cd23446">
    <property type="entry name" value="beta-trefoil_Ricin_1_3Gal43A"/>
    <property type="match status" value="1"/>
</dbReference>
<dbReference type="Gene3D" id="2.80.10.50">
    <property type="match status" value="3"/>
</dbReference>
<dbReference type="Gene3D" id="2.60.120.200">
    <property type="match status" value="1"/>
</dbReference>
<feature type="domain" description="Ricin B lectin" evidence="4">
    <location>
        <begin position="48"/>
        <end position="183"/>
    </location>
</feature>
<keyword evidence="2" id="KW-0378">Hydrolase</keyword>
<dbReference type="PANTHER" id="PTHR42812">
    <property type="entry name" value="BETA-XYLOSIDASE"/>
    <property type="match status" value="1"/>
</dbReference>
<dbReference type="GO" id="GO:0004553">
    <property type="term" value="F:hydrolase activity, hydrolyzing O-glycosyl compounds"/>
    <property type="evidence" value="ECO:0007669"/>
    <property type="project" value="InterPro"/>
</dbReference>
<gene>
    <name evidence="5" type="ORF">Aau02nite_18630</name>
</gene>
<organism evidence="5 6">
    <name type="scientific">Actinoplanes auranticolor</name>
    <dbReference type="NCBI Taxonomy" id="47988"/>
    <lineage>
        <taxon>Bacteria</taxon>
        <taxon>Bacillati</taxon>
        <taxon>Actinomycetota</taxon>
        <taxon>Actinomycetes</taxon>
        <taxon>Micromonosporales</taxon>
        <taxon>Micromonosporaceae</taxon>
        <taxon>Actinoplanes</taxon>
    </lineage>
</organism>
<evidence type="ECO:0000259" key="4">
    <source>
        <dbReference type="SMART" id="SM00458"/>
    </source>
</evidence>
<dbReference type="InterPro" id="IPR041542">
    <property type="entry name" value="GH43_C2"/>
</dbReference>
<dbReference type="PROSITE" id="PS50231">
    <property type="entry name" value="RICIN_B_LECTIN"/>
    <property type="match status" value="1"/>
</dbReference>
<dbReference type="Pfam" id="PF14200">
    <property type="entry name" value="RicinB_lectin_2"/>
    <property type="match status" value="2"/>
</dbReference>
<keyword evidence="6" id="KW-1185">Reference proteome</keyword>
<sequence length="695" mass="75464">MRARGTPLNKRWRRGYLAITAVLALLTGIAVTVVAAPSASAAVVDPNAWYVLVNRNSGKALDVYNLATTDGARITQWARNDGNQQQWQFVDSGGGFYRLKSRLSGKVLDVSGASTADGGAIVQWSDNNAANQQFSMQDIDGHIQLINRNSGKAVEVQGASTADGGNVVQYADWNGTNQQWQLVRVGGGTGPTTPPPTGTFTNPVVWQDFADGDIIRVGDAYYYSASTMHYSPGAPILRSYDLVNWEYAGHSVPRLDFDSNAYDLNGGRAYVKGIWASTLNYRPSNSTYYWLGCTEFNRTYVYTAASVDGTWSKKARINNCYYDAGLMFDNDTPYVAYGNGTISVAQLSGDLTSQVRAQTVYQTPSSIGTLEGARMYKRGNYYYIWLTRPANGQYVLRSTSPWGPYEQRQVLLDLPGPISGGGVPHQGGLVQTQNGDWWYMAFTDAYPGGRMPTLAPITWSGDGWPVLQTVNGRWGATYPKPNISTTKTVQSMIGPDTFTGPTLGHRWEWNHNPDTSKFSVGNGLRLSTATVTNDLYNARNTLTHRIQGPSSTATIQLNYSAMANGDRSGLAMLRDQSAWIGIRKDNGVTRVSMTNGLSMSTTGWTTTGTGAEAAGATVSGGTVWLRATANIQPGAGRTATFSYSTDGSTFTNLGPAFTLNNNWQFFMGYRFGIFNYATQALGGSVTVNRFDLTAP</sequence>
<evidence type="ECO:0000256" key="2">
    <source>
        <dbReference type="ARBA" id="ARBA00022801"/>
    </source>
</evidence>
<accession>A0A919S7M7</accession>
<dbReference type="Pfam" id="PF17851">
    <property type="entry name" value="GH43_C2"/>
    <property type="match status" value="1"/>
</dbReference>
<comment type="similarity">
    <text evidence="1">Belongs to the glycosyl hydrolase 43 family.</text>
</comment>
<dbReference type="InterPro" id="IPR051795">
    <property type="entry name" value="Glycosyl_Hydrlase_43"/>
</dbReference>
<proteinExistence type="inferred from homology"/>
<evidence type="ECO:0000313" key="6">
    <source>
        <dbReference type="Proteomes" id="UP000681340"/>
    </source>
</evidence>
<dbReference type="InterPro" id="IPR006710">
    <property type="entry name" value="Glyco_hydro_43"/>
</dbReference>